<dbReference type="Pfam" id="PF00582">
    <property type="entry name" value="Usp"/>
    <property type="match status" value="2"/>
</dbReference>
<reference evidence="3" key="1">
    <citation type="submission" date="2022-01" db="EMBL/GenBank/DDBJ databases">
        <title>Gillisia lutea sp. nov., isolated from marine plastic residues from the Malvarosa beach (Valencia, Spain).</title>
        <authorList>
            <person name="Vidal-Verdu A."/>
            <person name="Molina-Menor E."/>
            <person name="Satari L."/>
            <person name="Pascual J."/>
            <person name="Pereto J."/>
            <person name="Porcar M."/>
        </authorList>
    </citation>
    <scope>NUCLEOTIDE SEQUENCE</scope>
    <source>
        <strain evidence="3">M10.2A</strain>
    </source>
</reference>
<dbReference type="PRINTS" id="PR01438">
    <property type="entry name" value="UNVRSLSTRESS"/>
</dbReference>
<dbReference type="SUPFAM" id="SSF52402">
    <property type="entry name" value="Adenine nucleotide alpha hydrolases-like"/>
    <property type="match status" value="2"/>
</dbReference>
<dbReference type="PANTHER" id="PTHR46268:SF6">
    <property type="entry name" value="UNIVERSAL STRESS PROTEIN UP12"/>
    <property type="match status" value="1"/>
</dbReference>
<comment type="similarity">
    <text evidence="1">Belongs to the universal stress protein A family.</text>
</comment>
<keyword evidence="4" id="KW-1185">Reference proteome</keyword>
<sequence length="276" mass="31105">MKRILLPTDFSEQAENALKVAAQLAKRYDSEIFLLHMLELPLQLIDPVSGSGTHNLPEALFFMKLAKKHFSEVLAQPYLKDIKVHEIVEFHQAFNGIMEISQKHNCDIIIMGSHGSSGFKEMFIGSNTEKVVRHSNIPVLVIKNEHSVFNIDTFIFATDCNLENKHTLSQAIRFANKIDAKLHIVYINTPNNFLTSVDAQKFLEDFAEGEDSRNISLHVYNDNSVEKGILNFASEMDADLIGISTHGRKGLAHFFNGSISEDLVNHAKRPVVTFKI</sequence>
<evidence type="ECO:0000256" key="1">
    <source>
        <dbReference type="ARBA" id="ARBA00008791"/>
    </source>
</evidence>
<protein>
    <submittedName>
        <fullName evidence="3">Universal stress protein</fullName>
    </submittedName>
</protein>
<dbReference type="PANTHER" id="PTHR46268">
    <property type="entry name" value="STRESS RESPONSE PROTEIN NHAX"/>
    <property type="match status" value="1"/>
</dbReference>
<dbReference type="RefSeq" id="WP_236132348.1">
    <property type="nucleotide sequence ID" value="NZ_JAKGTH010000006.1"/>
</dbReference>
<dbReference type="Gene3D" id="3.40.50.620">
    <property type="entry name" value="HUPs"/>
    <property type="match status" value="2"/>
</dbReference>
<evidence type="ECO:0000313" key="4">
    <source>
        <dbReference type="Proteomes" id="UP001179363"/>
    </source>
</evidence>
<dbReference type="InterPro" id="IPR006016">
    <property type="entry name" value="UspA"/>
</dbReference>
<evidence type="ECO:0000259" key="2">
    <source>
        <dbReference type="Pfam" id="PF00582"/>
    </source>
</evidence>
<feature type="domain" description="UspA" evidence="2">
    <location>
        <begin position="1"/>
        <end position="143"/>
    </location>
</feature>
<organism evidence="3 4">
    <name type="scientific">Gillisia lutea</name>
    <dbReference type="NCBI Taxonomy" id="2909668"/>
    <lineage>
        <taxon>Bacteria</taxon>
        <taxon>Pseudomonadati</taxon>
        <taxon>Bacteroidota</taxon>
        <taxon>Flavobacteriia</taxon>
        <taxon>Flavobacteriales</taxon>
        <taxon>Flavobacteriaceae</taxon>
        <taxon>Gillisia</taxon>
    </lineage>
</organism>
<dbReference type="EMBL" id="JAKGTH010000006">
    <property type="protein sequence ID" value="MCF4100195.1"/>
    <property type="molecule type" value="Genomic_DNA"/>
</dbReference>
<comment type="caution">
    <text evidence="3">The sequence shown here is derived from an EMBL/GenBank/DDBJ whole genome shotgun (WGS) entry which is preliminary data.</text>
</comment>
<accession>A0ABS9EBD6</accession>
<dbReference type="CDD" id="cd00293">
    <property type="entry name" value="USP-like"/>
    <property type="match status" value="2"/>
</dbReference>
<name>A0ABS9EBD6_9FLAO</name>
<gene>
    <name evidence="3" type="ORF">L1I30_00810</name>
</gene>
<proteinExistence type="inferred from homology"/>
<dbReference type="InterPro" id="IPR014729">
    <property type="entry name" value="Rossmann-like_a/b/a_fold"/>
</dbReference>
<evidence type="ECO:0000313" key="3">
    <source>
        <dbReference type="EMBL" id="MCF4100195.1"/>
    </source>
</evidence>
<feature type="domain" description="UspA" evidence="2">
    <location>
        <begin position="153"/>
        <end position="274"/>
    </location>
</feature>
<dbReference type="Proteomes" id="UP001179363">
    <property type="component" value="Unassembled WGS sequence"/>
</dbReference>
<dbReference type="InterPro" id="IPR006015">
    <property type="entry name" value="Universal_stress_UspA"/>
</dbReference>